<feature type="repeat" description="WD" evidence="8">
    <location>
        <begin position="13"/>
        <end position="54"/>
    </location>
</feature>
<dbReference type="InterPro" id="IPR020472">
    <property type="entry name" value="WD40_PAC1"/>
</dbReference>
<keyword evidence="13" id="KW-1185">Reference proteome</keyword>
<dbReference type="Gene3D" id="6.10.140.2220">
    <property type="match status" value="1"/>
</dbReference>
<evidence type="ECO:0000256" key="5">
    <source>
        <dbReference type="ARBA" id="ARBA00022833"/>
    </source>
</evidence>
<feature type="compositionally biased region" description="Basic and acidic residues" evidence="9">
    <location>
        <begin position="679"/>
        <end position="729"/>
    </location>
</feature>
<dbReference type="Proteomes" id="UP001174909">
    <property type="component" value="Unassembled WGS sequence"/>
</dbReference>
<dbReference type="Pfam" id="PF26431">
    <property type="entry name" value="DUF8117"/>
    <property type="match status" value="1"/>
</dbReference>
<dbReference type="AlphaFoldDB" id="A0AA35RTF4"/>
<proteinExistence type="inferred from homology"/>
<feature type="repeat" description="WD" evidence="8">
    <location>
        <begin position="223"/>
        <end position="264"/>
    </location>
</feature>
<feature type="compositionally biased region" description="Basic and acidic residues" evidence="9">
    <location>
        <begin position="633"/>
        <end position="650"/>
    </location>
</feature>
<dbReference type="PANTHER" id="PTHR44019:SF8">
    <property type="entry name" value="POC1 CENTRIOLAR PROTEIN HOMOLOG"/>
    <property type="match status" value="1"/>
</dbReference>
<evidence type="ECO:0000256" key="9">
    <source>
        <dbReference type="SAM" id="MobiDB-lite"/>
    </source>
</evidence>
<dbReference type="FunFam" id="2.130.10.10:FF:000235">
    <property type="entry name" value="POC1 centriolar protein homolog B"/>
    <property type="match status" value="1"/>
</dbReference>
<dbReference type="SUPFAM" id="SSF144232">
    <property type="entry name" value="HIT/MYND zinc finger-like"/>
    <property type="match status" value="1"/>
</dbReference>
<gene>
    <name evidence="12" type="ORF">GBAR_LOCUS10565</name>
</gene>
<dbReference type="InterPro" id="IPR015943">
    <property type="entry name" value="WD40/YVTN_repeat-like_dom_sf"/>
</dbReference>
<dbReference type="GO" id="GO:0007017">
    <property type="term" value="P:microtubule-based process"/>
    <property type="evidence" value="ECO:0007669"/>
    <property type="project" value="UniProtKB-ARBA"/>
</dbReference>
<feature type="region of interest" description="Disordered" evidence="9">
    <location>
        <begin position="611"/>
        <end position="852"/>
    </location>
</feature>
<accession>A0AA35RTF4</accession>
<dbReference type="EMBL" id="CASHTH010001622">
    <property type="protein sequence ID" value="CAI8017390.1"/>
    <property type="molecule type" value="Genomic_DNA"/>
</dbReference>
<dbReference type="GO" id="GO:0060271">
    <property type="term" value="P:cilium assembly"/>
    <property type="evidence" value="ECO:0007669"/>
    <property type="project" value="UniProtKB-ARBA"/>
</dbReference>
<evidence type="ECO:0000256" key="3">
    <source>
        <dbReference type="ARBA" id="ARBA00022737"/>
    </source>
</evidence>
<dbReference type="InterPro" id="IPR058430">
    <property type="entry name" value="DUF8117"/>
</dbReference>
<evidence type="ECO:0000256" key="1">
    <source>
        <dbReference type="ARBA" id="ARBA00022574"/>
    </source>
</evidence>
<sequence>MANMEDPTLERHFKGHRDAVTCVSFNPNMKQLATGSMDSCLMVWHFKPQARAYRFVGHKDAILSVHFSPSGQLVASASRDKTVRLWIPSVKGESTVLRAHTASIRSVHFASDAHSLLTASDDKTIKVWTVNRQKFQFTLSGHSNWVRSARFSPDGRLIVSGGDDRTVRLWDRQTKENVHTYQEHGGFVNAVAFHPDGNCIGVGTSDNIVKIWDIRVNKLLQHYQSHTGPVNDLTFHPSGNFLLSASADMTLKIFDLVEGRPYYTLHGHKAGVLGVDFSPSGEFFSSVGADEQVLVWRTNFDSLDHGEILRARRKRPAPSSHRHHSHDLPPPHTLTQPTHQEEDDEGPVPQTTPLEATTVSPELSNTLQHIVGQLDILTQTMSILEERLTVTEDKIMRRVWLPREDFGMFHQDISPYEFEFFRSHAGAFKRMWHEQSRKFWSLFVSAFDYFLWNHGIMKDFPMTAKEAREYIDEMVGYIREQFVERRFTAAKALIMDCVIVAQNRNCILLLEKANYAQSPFVMKETREVFRQLFGPPTNKRTFMKVLCGLPVYVKFAGAAVSCLRRWLTAETIPSDEKLEEEFLASVHKRPRNRDTSIMGCTEDLLKVVSRLRPPTSSGSLDKPNTSSKSARGKICEARCEGRAEEEREGGGEGGGRKRRKKKKKTANEDEGQEGVSKSAGEEMSKDKNDCENVEERKDQKFEEKKEHNVEQKDCKHETRRDEKRRVKEAELEEEKFDGAKAEEEKKQREKEEEEMVKQFAGEVEEKVNEVERFEGEADRREGQLQAVTVSQEAGSEKGESEGPASCNSSGPASPTDSGIGSGVEHVATETPTRPAVVTSRSSEGVEVVGEKEGRRKKLHTCACCGEGETSAKTFKRCQKCRGLPNPNYYCSKECQAKHWKEHKFDHRERGVDAADLVPTH</sequence>
<feature type="repeat" description="WD" evidence="8">
    <location>
        <begin position="265"/>
        <end position="296"/>
    </location>
</feature>
<dbReference type="Gene3D" id="2.130.10.10">
    <property type="entry name" value="YVTN repeat-like/Quinoprotein amine dehydrogenase"/>
    <property type="match status" value="3"/>
</dbReference>
<keyword evidence="5" id="KW-0862">Zinc</keyword>
<dbReference type="GO" id="GO:0008270">
    <property type="term" value="F:zinc ion binding"/>
    <property type="evidence" value="ECO:0007669"/>
    <property type="project" value="UniProtKB-KW"/>
</dbReference>
<dbReference type="CDD" id="cd00200">
    <property type="entry name" value="WD40"/>
    <property type="match status" value="1"/>
</dbReference>
<dbReference type="PROSITE" id="PS50294">
    <property type="entry name" value="WD_REPEATS_REGION"/>
    <property type="match status" value="7"/>
</dbReference>
<evidence type="ECO:0000256" key="6">
    <source>
        <dbReference type="ARBA" id="ARBA00023054"/>
    </source>
</evidence>
<feature type="domain" description="DUF8117" evidence="11">
    <location>
        <begin position="437"/>
        <end position="567"/>
    </location>
</feature>
<dbReference type="Pfam" id="PF01753">
    <property type="entry name" value="zf-MYND"/>
    <property type="match status" value="1"/>
</dbReference>
<dbReference type="InterPro" id="IPR050505">
    <property type="entry name" value="WDR55/POC1"/>
</dbReference>
<feature type="compositionally biased region" description="Polar residues" evidence="9">
    <location>
        <begin position="805"/>
        <end position="818"/>
    </location>
</feature>
<feature type="compositionally biased region" description="Polar residues" evidence="9">
    <location>
        <begin position="614"/>
        <end position="629"/>
    </location>
</feature>
<feature type="domain" description="MYND-type" evidence="10">
    <location>
        <begin position="861"/>
        <end position="905"/>
    </location>
</feature>
<evidence type="ECO:0000313" key="13">
    <source>
        <dbReference type="Proteomes" id="UP001174909"/>
    </source>
</evidence>
<evidence type="ECO:0000259" key="10">
    <source>
        <dbReference type="Pfam" id="PF01753"/>
    </source>
</evidence>
<organism evidence="12 13">
    <name type="scientific">Geodia barretti</name>
    <name type="common">Barrett's horny sponge</name>
    <dbReference type="NCBI Taxonomy" id="519541"/>
    <lineage>
        <taxon>Eukaryota</taxon>
        <taxon>Metazoa</taxon>
        <taxon>Porifera</taxon>
        <taxon>Demospongiae</taxon>
        <taxon>Heteroscleromorpha</taxon>
        <taxon>Tetractinellida</taxon>
        <taxon>Astrophorina</taxon>
        <taxon>Geodiidae</taxon>
        <taxon>Geodia</taxon>
    </lineage>
</organism>
<feature type="compositionally biased region" description="Basic and acidic residues" evidence="9">
    <location>
        <begin position="736"/>
        <end position="750"/>
    </location>
</feature>
<evidence type="ECO:0000256" key="8">
    <source>
        <dbReference type="PROSITE-ProRule" id="PRU00221"/>
    </source>
</evidence>
<feature type="repeat" description="WD" evidence="8">
    <location>
        <begin position="181"/>
        <end position="222"/>
    </location>
</feature>
<feature type="repeat" description="WD" evidence="8">
    <location>
        <begin position="139"/>
        <end position="180"/>
    </location>
</feature>
<dbReference type="PANTHER" id="PTHR44019">
    <property type="entry name" value="WD REPEAT-CONTAINING PROTEIN 55"/>
    <property type="match status" value="1"/>
</dbReference>
<dbReference type="InterPro" id="IPR036322">
    <property type="entry name" value="WD40_repeat_dom_sf"/>
</dbReference>
<dbReference type="PROSITE" id="PS50082">
    <property type="entry name" value="WD_REPEATS_2"/>
    <property type="match status" value="7"/>
</dbReference>
<dbReference type="InterPro" id="IPR002893">
    <property type="entry name" value="Znf_MYND"/>
</dbReference>
<protein>
    <submittedName>
        <fullName evidence="12">POC1 centriolar protein homolog A</fullName>
    </submittedName>
</protein>
<reference evidence="12" key="1">
    <citation type="submission" date="2023-03" db="EMBL/GenBank/DDBJ databases">
        <authorList>
            <person name="Steffen K."/>
            <person name="Cardenas P."/>
        </authorList>
    </citation>
    <scope>NUCLEOTIDE SEQUENCE</scope>
</reference>
<comment type="similarity">
    <text evidence="7">Belongs to the WD repeat POC1 family.</text>
</comment>
<evidence type="ECO:0000259" key="11">
    <source>
        <dbReference type="Pfam" id="PF26431"/>
    </source>
</evidence>
<feature type="region of interest" description="Disordered" evidence="9">
    <location>
        <begin position="312"/>
        <end position="361"/>
    </location>
</feature>
<feature type="repeat" description="WD" evidence="8">
    <location>
        <begin position="97"/>
        <end position="138"/>
    </location>
</feature>
<keyword evidence="2" id="KW-0479">Metal-binding</keyword>
<evidence type="ECO:0000256" key="2">
    <source>
        <dbReference type="ARBA" id="ARBA00022723"/>
    </source>
</evidence>
<feature type="compositionally biased region" description="Basic residues" evidence="9">
    <location>
        <begin position="312"/>
        <end position="325"/>
    </location>
</feature>
<name>A0AA35RTF4_GEOBA</name>
<feature type="repeat" description="WD" evidence="8">
    <location>
        <begin position="55"/>
        <end position="86"/>
    </location>
</feature>
<keyword evidence="4" id="KW-0863">Zinc-finger</keyword>
<feature type="compositionally biased region" description="Polar residues" evidence="9">
    <location>
        <begin position="349"/>
        <end position="361"/>
    </location>
</feature>
<comment type="caution">
    <text evidence="12">The sequence shown here is derived from an EMBL/GenBank/DDBJ whole genome shotgun (WGS) entry which is preliminary data.</text>
</comment>
<dbReference type="SUPFAM" id="SSF50978">
    <property type="entry name" value="WD40 repeat-like"/>
    <property type="match status" value="1"/>
</dbReference>
<evidence type="ECO:0000256" key="4">
    <source>
        <dbReference type="ARBA" id="ARBA00022771"/>
    </source>
</evidence>
<dbReference type="InterPro" id="IPR001680">
    <property type="entry name" value="WD40_rpt"/>
</dbReference>
<dbReference type="SMART" id="SM00320">
    <property type="entry name" value="WD40"/>
    <property type="match status" value="7"/>
</dbReference>
<dbReference type="Pfam" id="PF00400">
    <property type="entry name" value="WD40"/>
    <property type="match status" value="7"/>
</dbReference>
<feature type="compositionally biased region" description="Basic and acidic residues" evidence="9">
    <location>
        <begin position="763"/>
        <end position="782"/>
    </location>
</feature>
<dbReference type="GO" id="GO:0048871">
    <property type="term" value="P:multicellular organismal-level homeostasis"/>
    <property type="evidence" value="ECO:0007669"/>
    <property type="project" value="UniProtKB-ARBA"/>
</dbReference>
<evidence type="ECO:0000256" key="7">
    <source>
        <dbReference type="ARBA" id="ARBA00037984"/>
    </source>
</evidence>
<evidence type="ECO:0000313" key="12">
    <source>
        <dbReference type="EMBL" id="CAI8017390.1"/>
    </source>
</evidence>
<dbReference type="PRINTS" id="PR00320">
    <property type="entry name" value="GPROTEINBRPT"/>
</dbReference>
<keyword evidence="3" id="KW-0677">Repeat</keyword>
<keyword evidence="1 8" id="KW-0853">WD repeat</keyword>
<keyword evidence="6" id="KW-0175">Coiled coil</keyword>